<dbReference type="AlphaFoldDB" id="A0AAV3RV83"/>
<protein>
    <submittedName>
        <fullName evidence="1">Uncharacterized protein</fullName>
    </submittedName>
</protein>
<evidence type="ECO:0000313" key="2">
    <source>
        <dbReference type="Proteomes" id="UP001454036"/>
    </source>
</evidence>
<keyword evidence="2" id="KW-1185">Reference proteome</keyword>
<name>A0AAV3RV83_LITER</name>
<accession>A0AAV3RV83</accession>
<comment type="caution">
    <text evidence="1">The sequence shown here is derived from an EMBL/GenBank/DDBJ whole genome shotgun (WGS) entry which is preliminary data.</text>
</comment>
<sequence>MVSAIGSREGSVFILDLVVDKVRKITEILSHNMLVSVTIDIYEGRYPHYAEYPYLKPNNNMLPKCTHLVVIVGLYTATENDQHGLKPGTYFLYQDSLRHYDSRDNGTRGLFSNCIGILDPELITLGYLGISKIPNFMLSVETANERKAYFDAKLQNKRKDIADLVEFRKTEQT</sequence>
<evidence type="ECO:0000313" key="1">
    <source>
        <dbReference type="EMBL" id="GAA0183751.1"/>
    </source>
</evidence>
<dbReference type="EMBL" id="BAABME010011430">
    <property type="protein sequence ID" value="GAA0183751.1"/>
    <property type="molecule type" value="Genomic_DNA"/>
</dbReference>
<reference evidence="1 2" key="1">
    <citation type="submission" date="2024-01" db="EMBL/GenBank/DDBJ databases">
        <title>The complete chloroplast genome sequence of Lithospermum erythrorhizon: insights into the phylogenetic relationship among Boraginaceae species and the maternal lineages of purple gromwells.</title>
        <authorList>
            <person name="Okada T."/>
            <person name="Watanabe K."/>
        </authorList>
    </citation>
    <scope>NUCLEOTIDE SEQUENCE [LARGE SCALE GENOMIC DNA]</scope>
</reference>
<gene>
    <name evidence="1" type="ORF">LIER_31108</name>
</gene>
<dbReference type="Proteomes" id="UP001454036">
    <property type="component" value="Unassembled WGS sequence"/>
</dbReference>
<organism evidence="1 2">
    <name type="scientific">Lithospermum erythrorhizon</name>
    <name type="common">Purple gromwell</name>
    <name type="synonym">Lithospermum officinale var. erythrorhizon</name>
    <dbReference type="NCBI Taxonomy" id="34254"/>
    <lineage>
        <taxon>Eukaryota</taxon>
        <taxon>Viridiplantae</taxon>
        <taxon>Streptophyta</taxon>
        <taxon>Embryophyta</taxon>
        <taxon>Tracheophyta</taxon>
        <taxon>Spermatophyta</taxon>
        <taxon>Magnoliopsida</taxon>
        <taxon>eudicotyledons</taxon>
        <taxon>Gunneridae</taxon>
        <taxon>Pentapetalae</taxon>
        <taxon>asterids</taxon>
        <taxon>lamiids</taxon>
        <taxon>Boraginales</taxon>
        <taxon>Boraginaceae</taxon>
        <taxon>Boraginoideae</taxon>
        <taxon>Lithospermeae</taxon>
        <taxon>Lithospermum</taxon>
    </lineage>
</organism>
<proteinExistence type="predicted"/>